<protein>
    <submittedName>
        <fullName evidence="5">CBS domain-containing protein</fullName>
    </submittedName>
</protein>
<dbReference type="PROSITE" id="PS50914">
    <property type="entry name" value="BON"/>
    <property type="match status" value="1"/>
</dbReference>
<reference evidence="6" key="1">
    <citation type="journal article" date="2019" name="Int. J. Syst. Evol. Microbiol.">
        <title>The Global Catalogue of Microorganisms (GCM) 10K type strain sequencing project: providing services to taxonomists for standard genome sequencing and annotation.</title>
        <authorList>
            <consortium name="The Broad Institute Genomics Platform"/>
            <consortium name="The Broad Institute Genome Sequencing Center for Infectious Disease"/>
            <person name="Wu L."/>
            <person name="Ma J."/>
        </authorList>
    </citation>
    <scope>NUCLEOTIDE SEQUENCE [LARGE SCALE GENOMIC DNA]</scope>
    <source>
        <strain evidence="6">CGMCC 4.7357</strain>
    </source>
</reference>
<dbReference type="PANTHER" id="PTHR43080">
    <property type="entry name" value="CBS DOMAIN-CONTAINING PROTEIN CBSX3, MITOCHONDRIAL"/>
    <property type="match status" value="1"/>
</dbReference>
<dbReference type="SMART" id="SM00116">
    <property type="entry name" value="CBS"/>
    <property type="match status" value="2"/>
</dbReference>
<keyword evidence="6" id="KW-1185">Reference proteome</keyword>
<dbReference type="RefSeq" id="WP_386449487.1">
    <property type="nucleotide sequence ID" value="NZ_JBHSFH010000007.1"/>
</dbReference>
<dbReference type="InterPro" id="IPR051257">
    <property type="entry name" value="Diverse_CBS-Domain"/>
</dbReference>
<feature type="domain" description="CBS" evidence="4">
    <location>
        <begin position="1"/>
        <end position="57"/>
    </location>
</feature>
<dbReference type="Proteomes" id="UP001595997">
    <property type="component" value="Unassembled WGS sequence"/>
</dbReference>
<evidence type="ECO:0000259" key="3">
    <source>
        <dbReference type="PROSITE" id="PS50914"/>
    </source>
</evidence>
<accession>A0ABV9A8A6</accession>
<dbReference type="Gene3D" id="3.10.580.10">
    <property type="entry name" value="CBS-domain"/>
    <property type="match status" value="1"/>
</dbReference>
<dbReference type="PROSITE" id="PS51371">
    <property type="entry name" value="CBS"/>
    <property type="match status" value="2"/>
</dbReference>
<dbReference type="CDD" id="cd04586">
    <property type="entry name" value="CBS_pair_BON_assoc"/>
    <property type="match status" value="1"/>
</dbReference>
<evidence type="ECO:0000313" key="5">
    <source>
        <dbReference type="EMBL" id="MFC4495677.1"/>
    </source>
</evidence>
<dbReference type="EMBL" id="JBHSFH010000007">
    <property type="protein sequence ID" value="MFC4495677.1"/>
    <property type="molecule type" value="Genomic_DNA"/>
</dbReference>
<dbReference type="InterPro" id="IPR000644">
    <property type="entry name" value="CBS_dom"/>
</dbReference>
<dbReference type="Pfam" id="PF04972">
    <property type="entry name" value="BON"/>
    <property type="match status" value="1"/>
</dbReference>
<evidence type="ECO:0000256" key="1">
    <source>
        <dbReference type="ARBA" id="ARBA00023122"/>
    </source>
</evidence>
<dbReference type="InterPro" id="IPR007055">
    <property type="entry name" value="BON_dom"/>
</dbReference>
<organism evidence="5 6">
    <name type="scientific">Streptomyces ovatisporus</name>
    <dbReference type="NCBI Taxonomy" id="1128682"/>
    <lineage>
        <taxon>Bacteria</taxon>
        <taxon>Bacillati</taxon>
        <taxon>Actinomycetota</taxon>
        <taxon>Actinomycetes</taxon>
        <taxon>Kitasatosporales</taxon>
        <taxon>Streptomycetaceae</taxon>
        <taxon>Streptomyces</taxon>
    </lineage>
</organism>
<dbReference type="InterPro" id="IPR046342">
    <property type="entry name" value="CBS_dom_sf"/>
</dbReference>
<dbReference type="PIRSF" id="PIRSF036990">
    <property type="entry name" value="UCP036990_CBS_BON"/>
    <property type="match status" value="1"/>
</dbReference>
<evidence type="ECO:0000313" key="6">
    <source>
        <dbReference type="Proteomes" id="UP001595997"/>
    </source>
</evidence>
<comment type="caution">
    <text evidence="5">The sequence shown here is derived from an EMBL/GenBank/DDBJ whole genome shotgun (WGS) entry which is preliminary data.</text>
</comment>
<dbReference type="Pfam" id="PF00571">
    <property type="entry name" value="CBS"/>
    <property type="match status" value="2"/>
</dbReference>
<keyword evidence="1 2" id="KW-0129">CBS domain</keyword>
<dbReference type="InterPro" id="IPR017080">
    <property type="entry name" value="UCP036990_CBS_BON"/>
</dbReference>
<gene>
    <name evidence="5" type="ORF">ACFPA8_16230</name>
</gene>
<feature type="domain" description="CBS" evidence="4">
    <location>
        <begin position="82"/>
        <end position="138"/>
    </location>
</feature>
<dbReference type="SUPFAM" id="SSF54631">
    <property type="entry name" value="CBS-domain pair"/>
    <property type="match status" value="1"/>
</dbReference>
<feature type="domain" description="BON" evidence="3">
    <location>
        <begin position="135"/>
        <end position="200"/>
    </location>
</feature>
<evidence type="ECO:0000256" key="2">
    <source>
        <dbReference type="PROSITE-ProRule" id="PRU00703"/>
    </source>
</evidence>
<dbReference type="PANTHER" id="PTHR43080:SF29">
    <property type="entry name" value="OS02G0818000 PROTEIN"/>
    <property type="match status" value="1"/>
</dbReference>
<name>A0ABV9A8A6_9ACTN</name>
<sequence length="200" mass="21499">MTHAVVAVSQDTSFKEIVHKLQERHVSALPVLEGDGRVVGVVSEADLLPKEARRSDPPHLYETPERLEEVRKSAGVTAADLMSSPAVSVRADVPLAAAARAMARRRLKRLPVVDGQGCLVGIVSRMDLLKTFLRPDDRIAEEIRGEVFGLVPGAGADLRVEVEDGVATVGGELPDSRDVAVLARLVRSVEGVVDVRFDLA</sequence>
<proteinExistence type="predicted"/>
<evidence type="ECO:0000259" key="4">
    <source>
        <dbReference type="PROSITE" id="PS51371"/>
    </source>
</evidence>